<protein>
    <submittedName>
        <fullName evidence="1">Uncharacterized protein</fullName>
    </submittedName>
</protein>
<dbReference type="Proteomes" id="UP000283210">
    <property type="component" value="Unassembled WGS sequence"/>
</dbReference>
<reference evidence="1 2" key="1">
    <citation type="submission" date="2018-11" db="EMBL/GenBank/DDBJ databases">
        <authorList>
            <person name="Lopez-Roques C."/>
            <person name="Donnadieu C."/>
            <person name="Bouchez O."/>
            <person name="Klopp C."/>
            <person name="Cabau C."/>
            <person name="Zahm M."/>
        </authorList>
    </citation>
    <scope>NUCLEOTIDE SEQUENCE [LARGE SCALE GENOMIC DNA]</scope>
    <source>
        <strain evidence="1">RS831</strain>
        <tissue evidence="1">Whole body</tissue>
    </source>
</reference>
<gene>
    <name evidence="1" type="ORF">OJAV_G00236590</name>
</gene>
<proteinExistence type="predicted"/>
<evidence type="ECO:0000313" key="2">
    <source>
        <dbReference type="Proteomes" id="UP000283210"/>
    </source>
</evidence>
<dbReference type="EMBL" id="ML136756">
    <property type="protein sequence ID" value="RVE55412.1"/>
    <property type="molecule type" value="Genomic_DNA"/>
</dbReference>
<keyword evidence="2" id="KW-1185">Reference proteome</keyword>
<name>A0A3S2NSS0_ORYJA</name>
<evidence type="ECO:0000313" key="1">
    <source>
        <dbReference type="EMBL" id="RVE55412.1"/>
    </source>
</evidence>
<dbReference type="AlphaFoldDB" id="A0A3S2NSS0"/>
<organism evidence="1 2">
    <name type="scientific">Oryzias javanicus</name>
    <name type="common">Javanese ricefish</name>
    <name type="synonym">Aplocheilus javanicus</name>
    <dbReference type="NCBI Taxonomy" id="123683"/>
    <lineage>
        <taxon>Eukaryota</taxon>
        <taxon>Metazoa</taxon>
        <taxon>Chordata</taxon>
        <taxon>Craniata</taxon>
        <taxon>Vertebrata</taxon>
        <taxon>Euteleostomi</taxon>
        <taxon>Actinopterygii</taxon>
        <taxon>Neopterygii</taxon>
        <taxon>Teleostei</taxon>
        <taxon>Neoteleostei</taxon>
        <taxon>Acanthomorphata</taxon>
        <taxon>Ovalentaria</taxon>
        <taxon>Atherinomorphae</taxon>
        <taxon>Beloniformes</taxon>
        <taxon>Adrianichthyidae</taxon>
        <taxon>Oryziinae</taxon>
        <taxon>Oryzias</taxon>
    </lineage>
</organism>
<reference evidence="1 2" key="2">
    <citation type="submission" date="2019-01" db="EMBL/GenBank/DDBJ databases">
        <title>A chromosome length genome reference of the Java medaka (oryzias javanicus).</title>
        <authorList>
            <person name="Herpin A."/>
            <person name="Takehana Y."/>
            <person name="Naruse K."/>
            <person name="Ansai S."/>
            <person name="Kawaguchi M."/>
        </authorList>
    </citation>
    <scope>NUCLEOTIDE SEQUENCE [LARGE SCALE GENOMIC DNA]</scope>
    <source>
        <strain evidence="1">RS831</strain>
        <tissue evidence="1">Whole body</tissue>
    </source>
</reference>
<accession>A0A3S2NSS0</accession>
<sequence length="142" mass="16316">MWSSSLHSVLCTEVLFLQSFQLDMPVLRRWWCLLLLKNNSLNSYGKVFAHWTEEFQDLLDGKHSPVFRLKVKHVQNTEVNIAEKAPDDGRVCMAEPFKFCVFQTSTNTDKDSSARMSNVCSGCRAKHAKDDFTRRAQQSLGK</sequence>